<dbReference type="STRING" id="243230.DR_0097"/>
<dbReference type="KEGG" id="dra:DR_0097"/>
<dbReference type="InterPro" id="IPR014923">
    <property type="entry name" value="DUF1802"/>
</dbReference>
<protein>
    <recommendedName>
        <fullName evidence="3">DUF1802 family protein</fullName>
    </recommendedName>
</protein>
<keyword evidence="2" id="KW-1185">Reference proteome</keyword>
<reference evidence="1 2" key="1">
    <citation type="journal article" date="1999" name="Science">
        <title>Genome sequence of the radioresistant bacterium Deinococcus radiodurans R1.</title>
        <authorList>
            <person name="White O."/>
            <person name="Eisen J.A."/>
            <person name="Heidelberg J.F."/>
            <person name="Hickey E.K."/>
            <person name="Peterson J.D."/>
            <person name="Dodson R.J."/>
            <person name="Haft D.H."/>
            <person name="Gwinn M.L."/>
            <person name="Nelson W.C."/>
            <person name="Richardson D.L."/>
            <person name="Moffat K.S."/>
            <person name="Qin H."/>
            <person name="Jiang L."/>
            <person name="Pamphile W."/>
            <person name="Crosby M."/>
            <person name="Shen M."/>
            <person name="Vamathevan J.J."/>
            <person name="Lam P."/>
            <person name="McDonald L."/>
            <person name="Utterback T."/>
            <person name="Zalewski C."/>
            <person name="Makarova K.S."/>
            <person name="Aravind L."/>
            <person name="Daly M.J."/>
            <person name="Minton K.W."/>
            <person name="Fleischmann R.D."/>
            <person name="Ketchum K.A."/>
            <person name="Nelson K.E."/>
            <person name="Salzberg S."/>
            <person name="Smith H.O."/>
            <person name="Venter J.C."/>
            <person name="Fraser C.M."/>
        </authorList>
    </citation>
    <scope>NUCLEOTIDE SEQUENCE [LARGE SCALE GENOMIC DNA]</scope>
    <source>
        <strain evidence="2">ATCC 13939 / DSM 20539 / JCM 16871 / LMG 4051 / NBRC 15346 / NCIMB 9279 / R1 / VKM B-1422</strain>
    </source>
</reference>
<evidence type="ECO:0000313" key="2">
    <source>
        <dbReference type="Proteomes" id="UP000002524"/>
    </source>
</evidence>
<dbReference type="PIRSF" id="PIRSF018957">
    <property type="entry name" value="UCP018957"/>
    <property type="match status" value="1"/>
</dbReference>
<dbReference type="eggNOG" id="COG4293">
    <property type="taxonomic scope" value="Bacteria"/>
</dbReference>
<dbReference type="PIR" id="A75562">
    <property type="entry name" value="A75562"/>
</dbReference>
<dbReference type="PATRIC" id="fig|243230.17.peg.261"/>
<dbReference type="Pfam" id="PF08819">
    <property type="entry name" value="DUF1802"/>
    <property type="match status" value="1"/>
</dbReference>
<organism evidence="1 2">
    <name type="scientific">Deinococcus radiodurans (strain ATCC 13939 / DSM 20539 / JCM 16871 / CCUG 27074 / LMG 4051 / NBRC 15346 / NCIMB 9279 / VKM B-1422 / R1)</name>
    <dbReference type="NCBI Taxonomy" id="243230"/>
    <lineage>
        <taxon>Bacteria</taxon>
        <taxon>Thermotogati</taxon>
        <taxon>Deinococcota</taxon>
        <taxon>Deinococci</taxon>
        <taxon>Deinococcales</taxon>
        <taxon>Deinococcaceae</taxon>
        <taxon>Deinococcus</taxon>
    </lineage>
</organism>
<name>Q9RY53_DEIRA</name>
<dbReference type="HOGENOM" id="CLU_085858_3_0_0"/>
<proteinExistence type="predicted"/>
<evidence type="ECO:0008006" key="3">
    <source>
        <dbReference type="Google" id="ProtNLM"/>
    </source>
</evidence>
<gene>
    <name evidence="1" type="ordered locus">DR_0097</name>
</gene>
<dbReference type="InterPro" id="IPR008307">
    <property type="entry name" value="UCP018957"/>
</dbReference>
<dbReference type="EMBL" id="AE000513">
    <property type="protein sequence ID" value="AAF09689.1"/>
    <property type="molecule type" value="Genomic_DNA"/>
</dbReference>
<dbReference type="InParanoid" id="Q9RY53"/>
<dbReference type="PaxDb" id="243230-DR_0097"/>
<dbReference type="OrthoDB" id="9808776at2"/>
<sequence length="189" mass="21185">MVYCQVMNELVGLKEWDVQCGLLTRGETSLLIRKGGIHERHGEFEVEHRRFVLYPTYVHQNPEELRAEFAPLLRTDPAPGRVRPPALAEVVAVHRVTDLAAAQRLEPLQALTAQAMARKFAYKNRPWVHALVLRIWPLREPPTLTETAQMLGCVSWVPLGELKVDVGAPAVSDADLTARAAEVQRLLEG</sequence>
<evidence type="ECO:0000313" key="1">
    <source>
        <dbReference type="EMBL" id="AAF09689.1"/>
    </source>
</evidence>
<dbReference type="Proteomes" id="UP000002524">
    <property type="component" value="Chromosome 1"/>
</dbReference>
<dbReference type="EnsemblBacteria" id="AAF09689">
    <property type="protein sequence ID" value="AAF09689"/>
    <property type="gene ID" value="DR_0097"/>
</dbReference>
<dbReference type="AlphaFoldDB" id="Q9RY53"/>
<accession>Q9RY53</accession>